<dbReference type="EMBL" id="PJEO01000048">
    <property type="protein sequence ID" value="PKQ44580.1"/>
    <property type="molecule type" value="Genomic_DNA"/>
</dbReference>
<evidence type="ECO:0000313" key="1">
    <source>
        <dbReference type="EMBL" id="PKQ44580.1"/>
    </source>
</evidence>
<reference evidence="1 2" key="1">
    <citation type="submission" date="2017-12" db="EMBL/GenBank/DDBJ databases">
        <title>Confluentibacter flavum sp. nov., isolated from the saline lake.</title>
        <authorList>
            <person name="Yu L."/>
        </authorList>
    </citation>
    <scope>NUCLEOTIDE SEQUENCE [LARGE SCALE GENOMIC DNA]</scope>
    <source>
        <strain evidence="1 2">3B</strain>
    </source>
</reference>
<protein>
    <recommendedName>
        <fullName evidence="3">Fibronectin type-III domain-containing protein</fullName>
    </recommendedName>
</protein>
<dbReference type="InterPro" id="IPR036116">
    <property type="entry name" value="FN3_sf"/>
</dbReference>
<dbReference type="AlphaFoldDB" id="A0A2N3HHX2"/>
<dbReference type="PROSITE" id="PS51257">
    <property type="entry name" value="PROKAR_LIPOPROTEIN"/>
    <property type="match status" value="1"/>
</dbReference>
<dbReference type="RefSeq" id="WP_106660219.1">
    <property type="nucleotide sequence ID" value="NZ_PJEO01000048.1"/>
</dbReference>
<dbReference type="OrthoDB" id="789771at2"/>
<name>A0A2N3HHX2_9FLAO</name>
<keyword evidence="2" id="KW-1185">Reference proteome</keyword>
<accession>A0A2N3HHX2</accession>
<dbReference type="InterPro" id="IPR013783">
    <property type="entry name" value="Ig-like_fold"/>
</dbReference>
<gene>
    <name evidence="1" type="ORF">CSW08_12520</name>
</gene>
<dbReference type="Proteomes" id="UP000233435">
    <property type="component" value="Unassembled WGS sequence"/>
</dbReference>
<evidence type="ECO:0008006" key="3">
    <source>
        <dbReference type="Google" id="ProtNLM"/>
    </source>
</evidence>
<organism evidence="1 2">
    <name type="scientific">Confluentibacter flavum</name>
    <dbReference type="NCBI Taxonomy" id="1909700"/>
    <lineage>
        <taxon>Bacteria</taxon>
        <taxon>Pseudomonadati</taxon>
        <taxon>Bacteroidota</taxon>
        <taxon>Flavobacteriia</taxon>
        <taxon>Flavobacteriales</taxon>
        <taxon>Flavobacteriaceae</taxon>
        <taxon>Confluentibacter</taxon>
    </lineage>
</organism>
<comment type="caution">
    <text evidence="1">The sequence shown here is derived from an EMBL/GenBank/DDBJ whole genome shotgun (WGS) entry which is preliminary data.</text>
</comment>
<sequence length="231" mass="25515">MKQFLKFILLSLALYGCSGGSGDDNPTPPVQKNNAPTIPILVYPANNLLCISNILDFEWNASSDIDGDGITYKIEIAKDNQFSQIAFSTTLSATKKTYTLEKGIAYYWRVQAVDSKKESSNYSTTFNLYTEGVGVSNHLPFAPELVKPEFNSTKPSGDITLEWLGSDADNNPLTFDVYFGTTDQPGIVSQNQDAQIFVVSTTNSTTYYWKVVVKDDKGGEAIGQIWTFHTN</sequence>
<dbReference type="SUPFAM" id="SSF49265">
    <property type="entry name" value="Fibronectin type III"/>
    <property type="match status" value="1"/>
</dbReference>
<evidence type="ECO:0000313" key="2">
    <source>
        <dbReference type="Proteomes" id="UP000233435"/>
    </source>
</evidence>
<dbReference type="Gene3D" id="2.60.40.10">
    <property type="entry name" value="Immunoglobulins"/>
    <property type="match status" value="2"/>
</dbReference>
<proteinExistence type="predicted"/>